<dbReference type="PANTHER" id="PTHR15481">
    <property type="entry name" value="RIBONUCLEIC ACID BINDING PROTEIN S1"/>
    <property type="match status" value="1"/>
</dbReference>
<evidence type="ECO:0000313" key="3">
    <source>
        <dbReference type="EMBL" id="TKX26323.1"/>
    </source>
</evidence>
<dbReference type="GO" id="GO:0000398">
    <property type="term" value="P:mRNA splicing, via spliceosome"/>
    <property type="evidence" value="ECO:0007669"/>
    <property type="project" value="TreeGrafter"/>
</dbReference>
<evidence type="ECO:0000256" key="1">
    <source>
        <dbReference type="ARBA" id="ARBA00022884"/>
    </source>
</evidence>
<dbReference type="Gene3D" id="3.30.70.330">
    <property type="match status" value="1"/>
</dbReference>
<evidence type="ECO:0000256" key="2">
    <source>
        <dbReference type="SAM" id="MobiDB-lite"/>
    </source>
</evidence>
<sequence length="112" mass="12687">MPMNRTFMTNRGLAYIWFETPAAADKAISHMHEGQLDGAQISMQEYHLGREVVDDTGHPYADARRLGEDMEHESKTEELLQKSQPESFEGEKLFAESTTKAKNIQSTKRGEA</sequence>
<dbReference type="Proteomes" id="UP000308133">
    <property type="component" value="Unassembled WGS sequence"/>
</dbReference>
<dbReference type="GO" id="GO:0005654">
    <property type="term" value="C:nucleoplasm"/>
    <property type="evidence" value="ECO:0007669"/>
    <property type="project" value="TreeGrafter"/>
</dbReference>
<protein>
    <submittedName>
        <fullName evidence="3">Putative nucleic acid binding protein 7</fullName>
    </submittedName>
</protein>
<keyword evidence="1" id="KW-0694">RNA-binding</keyword>
<feature type="compositionally biased region" description="Basic and acidic residues" evidence="2">
    <location>
        <begin position="67"/>
        <end position="80"/>
    </location>
</feature>
<dbReference type="GO" id="GO:0005737">
    <property type="term" value="C:cytoplasm"/>
    <property type="evidence" value="ECO:0007669"/>
    <property type="project" value="TreeGrafter"/>
</dbReference>
<gene>
    <name evidence="3" type="ORF">C1H76_1285</name>
</gene>
<dbReference type="InterPro" id="IPR012677">
    <property type="entry name" value="Nucleotide-bd_a/b_plait_sf"/>
</dbReference>
<dbReference type="GO" id="GO:0003723">
    <property type="term" value="F:RNA binding"/>
    <property type="evidence" value="ECO:0007669"/>
    <property type="project" value="UniProtKB-KW"/>
</dbReference>
<reference evidence="3 4" key="1">
    <citation type="submission" date="2018-02" db="EMBL/GenBank/DDBJ databases">
        <title>Draft genome sequences of Elsinoe sp., causing black scab on jojoba.</title>
        <authorList>
            <person name="Stodart B."/>
            <person name="Jeffress S."/>
            <person name="Ash G."/>
            <person name="Arun Chinnappa K."/>
        </authorList>
    </citation>
    <scope>NUCLEOTIDE SEQUENCE [LARGE SCALE GENOMIC DNA]</scope>
    <source>
        <strain evidence="3 4">Hillstone_2</strain>
    </source>
</reference>
<dbReference type="GO" id="GO:0061574">
    <property type="term" value="C:ASAP complex"/>
    <property type="evidence" value="ECO:0007669"/>
    <property type="project" value="TreeGrafter"/>
</dbReference>
<accession>A0A4U7B4P3</accession>
<dbReference type="EMBL" id="PTQR01000013">
    <property type="protein sequence ID" value="TKX26323.1"/>
    <property type="molecule type" value="Genomic_DNA"/>
</dbReference>
<evidence type="ECO:0000313" key="4">
    <source>
        <dbReference type="Proteomes" id="UP000308133"/>
    </source>
</evidence>
<comment type="caution">
    <text evidence="3">The sequence shown here is derived from an EMBL/GenBank/DDBJ whole genome shotgun (WGS) entry which is preliminary data.</text>
</comment>
<proteinExistence type="predicted"/>
<dbReference type="PANTHER" id="PTHR15481:SF0">
    <property type="entry name" value="LD23870P-RELATED"/>
    <property type="match status" value="1"/>
</dbReference>
<feature type="compositionally biased region" description="Polar residues" evidence="2">
    <location>
        <begin position="96"/>
        <end position="112"/>
    </location>
</feature>
<organism evidence="3 4">
    <name type="scientific">Elsinoe australis</name>
    <dbReference type="NCBI Taxonomy" id="40998"/>
    <lineage>
        <taxon>Eukaryota</taxon>
        <taxon>Fungi</taxon>
        <taxon>Dikarya</taxon>
        <taxon>Ascomycota</taxon>
        <taxon>Pezizomycotina</taxon>
        <taxon>Dothideomycetes</taxon>
        <taxon>Dothideomycetidae</taxon>
        <taxon>Myriangiales</taxon>
        <taxon>Elsinoaceae</taxon>
        <taxon>Elsinoe</taxon>
    </lineage>
</organism>
<dbReference type="AlphaFoldDB" id="A0A4U7B4P3"/>
<name>A0A4U7B4P3_9PEZI</name>
<feature type="region of interest" description="Disordered" evidence="2">
    <location>
        <begin position="67"/>
        <end position="112"/>
    </location>
</feature>
<dbReference type="SUPFAM" id="SSF54928">
    <property type="entry name" value="RNA-binding domain, RBD"/>
    <property type="match status" value="1"/>
</dbReference>
<dbReference type="InterPro" id="IPR035979">
    <property type="entry name" value="RBD_domain_sf"/>
</dbReference>